<sequence length="96" mass="11632">MALYRAYIIYAYRRWQTHRRVEGDNRGLRKLTGMKKYFVLPESMRTKTIQSIRWIFIEVAGKVVKHARRLCLKIYAEVEKFILYKKIRLRHAELSG</sequence>
<evidence type="ECO:0000313" key="1">
    <source>
        <dbReference type="EMBL" id="BAU23714.1"/>
    </source>
</evidence>
<dbReference type="KEGG" id="cthi:THC_1347"/>
<dbReference type="EMBL" id="AP014945">
    <property type="protein sequence ID" value="BAU23714.1"/>
    <property type="molecule type" value="Genomic_DNA"/>
</dbReference>
<dbReference type="Proteomes" id="UP000068196">
    <property type="component" value="Chromosome"/>
</dbReference>
<name>A0A0U5AP88_9BACT</name>
<keyword evidence="2" id="KW-1185">Reference proteome</keyword>
<dbReference type="AlphaFoldDB" id="A0A0U5AP88"/>
<dbReference type="RefSeq" id="WP_068515158.1">
    <property type="nucleotide sequence ID" value="NZ_AP014945.1"/>
</dbReference>
<proteinExistence type="predicted"/>
<reference evidence="1 2" key="1">
    <citation type="journal article" date="2016" name="Int. J. Syst. Evol. Microbiol.">
        <title>Caldimicrobium thiodismutans sp. nov., a sulfur-disproportionating bacterium isolated from a hot spring, and emended description of the genus Caldimicrobium.</title>
        <authorList>
            <person name="Kojima H."/>
            <person name="Umezawa K."/>
            <person name="Fukui M."/>
        </authorList>
    </citation>
    <scope>NUCLEOTIDE SEQUENCE [LARGE SCALE GENOMIC DNA]</scope>
    <source>
        <strain evidence="1 2">TF1</strain>
    </source>
</reference>
<protein>
    <submittedName>
        <fullName evidence="1">Uncharacterized protein</fullName>
    </submittedName>
</protein>
<organism evidence="1 2">
    <name type="scientific">Caldimicrobium thiodismutans</name>
    <dbReference type="NCBI Taxonomy" id="1653476"/>
    <lineage>
        <taxon>Bacteria</taxon>
        <taxon>Pseudomonadati</taxon>
        <taxon>Thermodesulfobacteriota</taxon>
        <taxon>Thermodesulfobacteria</taxon>
        <taxon>Thermodesulfobacteriales</taxon>
        <taxon>Thermodesulfobacteriaceae</taxon>
        <taxon>Caldimicrobium</taxon>
    </lineage>
</organism>
<reference evidence="2" key="2">
    <citation type="journal article" date="2016" name="Int. J. Syst. Evol. Microbiol.">
        <title>Caldimicrobium thiodismutans sp. nov., a sulfur-disproportionating bacterium isolated from a hot spring.</title>
        <authorList>
            <person name="Kojima H."/>
            <person name="Umezawa K."/>
            <person name="Fukui M."/>
        </authorList>
    </citation>
    <scope>NUCLEOTIDE SEQUENCE [LARGE SCALE GENOMIC DNA]</scope>
    <source>
        <strain evidence="2">TF1</strain>
    </source>
</reference>
<evidence type="ECO:0000313" key="2">
    <source>
        <dbReference type="Proteomes" id="UP000068196"/>
    </source>
</evidence>
<gene>
    <name evidence="1" type="ORF">THC_1347</name>
</gene>
<accession>A0A0U5AP88</accession>